<dbReference type="OrthoDB" id="3540923at2"/>
<organism evidence="2">
    <name type="scientific">Longilinea arvoryzae</name>
    <dbReference type="NCBI Taxonomy" id="360412"/>
    <lineage>
        <taxon>Bacteria</taxon>
        <taxon>Bacillati</taxon>
        <taxon>Chloroflexota</taxon>
        <taxon>Anaerolineae</taxon>
        <taxon>Anaerolineales</taxon>
        <taxon>Anaerolineaceae</taxon>
        <taxon>Longilinea</taxon>
    </lineage>
</organism>
<name>A0A0K8MXK0_9CHLR</name>
<dbReference type="EMBL" id="DF967973">
    <property type="protein sequence ID" value="GAP15988.1"/>
    <property type="molecule type" value="Genomic_DNA"/>
</dbReference>
<sequence>MLSHITDRLTQIIEKKKLKTKIEQDIRQVNTNLEEKRSLLERLEGQLKKEQVDVDRLEGFSLSGLFYSVLGSREQQVERERQELLAAQLKYQQARRVIDGLLEDQARLEGQLRELQGVEGEYAALMAEKENQLRQSNPQVAGELIHLAQQIADRNAEKREIEEAISAAGEVHFSLERVIEALESAEGWGTWDMLGGGFLSTAVKHSRIDEAREAMRAVQVKMNRFTRELADVQQSTPLSIEIGGLESFADYFFDGLIVDWIVQSKIENSLEQARLAYDRIESAGGALRQLQSKTHTELQRLNERHAAIVETAGIE</sequence>
<keyword evidence="3" id="KW-1185">Reference proteome</keyword>
<dbReference type="AlphaFoldDB" id="A0A0K8MXK0"/>
<protein>
    <submittedName>
        <fullName evidence="2">Uncharacterized protein</fullName>
    </submittedName>
</protein>
<feature type="coiled-coil region" evidence="1">
    <location>
        <begin position="208"/>
        <end position="235"/>
    </location>
</feature>
<accession>A0A0K8MXK0</accession>
<evidence type="ECO:0000313" key="2">
    <source>
        <dbReference type="EMBL" id="GAP15988.1"/>
    </source>
</evidence>
<feature type="coiled-coil region" evidence="1">
    <location>
        <begin position="19"/>
        <end position="135"/>
    </location>
</feature>
<gene>
    <name evidence="2" type="ORF">LARV_03783</name>
</gene>
<reference evidence="2" key="1">
    <citation type="submission" date="2015-07" db="EMBL/GenBank/DDBJ databases">
        <title>Draft Genome Sequences of Anaerolinea thermolimosa IMO-1, Bellilinea caldifistulae GOMI-1, Leptolinea tardivitalis YMTK-2, Levilinea saccharolytica KIBI-1,Longilinea arvoryzae KOME-1, Previously Described as Members of the Anaerolineaceae (Chloroflexi).</title>
        <authorList>
            <person name="Sekiguchi Y."/>
            <person name="Ohashi A."/>
            <person name="Matsuura N."/>
            <person name="Tourlousse M.D."/>
        </authorList>
    </citation>
    <scope>NUCLEOTIDE SEQUENCE [LARGE SCALE GENOMIC DNA]</scope>
    <source>
        <strain evidence="2">KOME-1</strain>
    </source>
</reference>
<evidence type="ECO:0000256" key="1">
    <source>
        <dbReference type="SAM" id="Coils"/>
    </source>
</evidence>
<proteinExistence type="predicted"/>
<dbReference type="STRING" id="360412.LARV_03783"/>
<evidence type="ECO:0000313" key="3">
    <source>
        <dbReference type="Proteomes" id="UP000055060"/>
    </source>
</evidence>
<dbReference type="Proteomes" id="UP000055060">
    <property type="component" value="Unassembled WGS sequence"/>
</dbReference>
<keyword evidence="1" id="KW-0175">Coiled coil</keyword>
<dbReference type="RefSeq" id="WP_075075385.1">
    <property type="nucleotide sequence ID" value="NZ_DF967973.1"/>
</dbReference>